<protein>
    <submittedName>
        <fullName evidence="1">Uncharacterized protein</fullName>
    </submittedName>
</protein>
<reference evidence="2" key="1">
    <citation type="submission" date="2024-06" db="EMBL/GenBank/DDBJ databases">
        <authorList>
            <person name="Ryan C."/>
        </authorList>
    </citation>
    <scope>NUCLEOTIDE SEQUENCE [LARGE SCALE GENOMIC DNA]</scope>
</reference>
<organism evidence="1 2">
    <name type="scientific">Urochloa decumbens</name>
    <dbReference type="NCBI Taxonomy" id="240449"/>
    <lineage>
        <taxon>Eukaryota</taxon>
        <taxon>Viridiplantae</taxon>
        <taxon>Streptophyta</taxon>
        <taxon>Embryophyta</taxon>
        <taxon>Tracheophyta</taxon>
        <taxon>Spermatophyta</taxon>
        <taxon>Magnoliopsida</taxon>
        <taxon>Liliopsida</taxon>
        <taxon>Poales</taxon>
        <taxon>Poaceae</taxon>
        <taxon>PACMAD clade</taxon>
        <taxon>Panicoideae</taxon>
        <taxon>Panicodae</taxon>
        <taxon>Paniceae</taxon>
        <taxon>Melinidinae</taxon>
        <taxon>Urochloa</taxon>
    </lineage>
</organism>
<accession>A0ABC9E9M6</accession>
<evidence type="ECO:0000313" key="2">
    <source>
        <dbReference type="Proteomes" id="UP001497457"/>
    </source>
</evidence>
<dbReference type="Proteomes" id="UP001497457">
    <property type="component" value="Chromosome 36b"/>
</dbReference>
<proteinExistence type="predicted"/>
<keyword evidence="2" id="KW-1185">Reference proteome</keyword>
<gene>
    <name evidence="1" type="ORF">URODEC1_LOCUS93969</name>
</gene>
<sequence>MATRLLIQKFSEMSRSASLLGAHASVARATAAPEGVFHGTAVVPGMTARSNPVIHSYAARYFNVFPCSHADAKTSLATTGVPSTIKNGMMPGFLDFAKGLKRTFSSSASKSNRHKFTTEAEMATRQAHDAACKPKLSVSQQVKKDVDTTIALMAFTCFGILYMLSIESSSPNNGSSRCSNCCNCQCQGSNPVQQD</sequence>
<evidence type="ECO:0000313" key="1">
    <source>
        <dbReference type="EMBL" id="CAL5054716.1"/>
    </source>
</evidence>
<dbReference type="AlphaFoldDB" id="A0ABC9E9M6"/>
<name>A0ABC9E9M6_9POAL</name>
<reference evidence="1 2" key="2">
    <citation type="submission" date="2024-10" db="EMBL/GenBank/DDBJ databases">
        <authorList>
            <person name="Ryan C."/>
        </authorList>
    </citation>
    <scope>NUCLEOTIDE SEQUENCE [LARGE SCALE GENOMIC DNA]</scope>
</reference>
<dbReference type="EMBL" id="OZ075146">
    <property type="protein sequence ID" value="CAL5054716.1"/>
    <property type="molecule type" value="Genomic_DNA"/>
</dbReference>